<accession>A0A075AWW9</accession>
<dbReference type="HOGENOM" id="CLU_1741611_0_0_1"/>
<evidence type="ECO:0000313" key="2">
    <source>
        <dbReference type="Proteomes" id="UP000030755"/>
    </source>
</evidence>
<gene>
    <name evidence="1" type="ORF">O9G_002428</name>
</gene>
<evidence type="ECO:0000313" key="1">
    <source>
        <dbReference type="EMBL" id="EPZ34830.1"/>
    </source>
</evidence>
<keyword evidence="2" id="KW-1185">Reference proteome</keyword>
<reference evidence="1 2" key="1">
    <citation type="journal article" date="2013" name="Curr. Biol.">
        <title>Shared signatures of parasitism and phylogenomics unite Cryptomycota and microsporidia.</title>
        <authorList>
            <person name="James T.Y."/>
            <person name="Pelin A."/>
            <person name="Bonen L."/>
            <person name="Ahrendt S."/>
            <person name="Sain D."/>
            <person name="Corradi N."/>
            <person name="Stajich J.E."/>
        </authorList>
    </citation>
    <scope>NUCLEOTIDE SEQUENCE [LARGE SCALE GENOMIC DNA]</scope>
    <source>
        <strain evidence="1 2">CSF55</strain>
    </source>
</reference>
<name>A0A075AWW9_ROZAC</name>
<dbReference type="Proteomes" id="UP000030755">
    <property type="component" value="Unassembled WGS sequence"/>
</dbReference>
<sequence length="150" mass="16423">MTFVYVDTVDFDIADVDYVNVNINVDFDCLDSIIVDGDVDDDSVVDTVVENAEDDTVDEDVEDVVDVDFAVDNVDEDWIGVVTVDDTVDPINKEDALENVVLLVEKSVNASVAEDAVDVDFTVDDVDDDWIGVVTVDDKVDPINKGVDID</sequence>
<dbReference type="EMBL" id="KE560907">
    <property type="protein sequence ID" value="EPZ34830.1"/>
    <property type="molecule type" value="Genomic_DNA"/>
</dbReference>
<proteinExistence type="predicted"/>
<dbReference type="AlphaFoldDB" id="A0A075AWW9"/>
<organism evidence="1 2">
    <name type="scientific">Rozella allomycis (strain CSF55)</name>
    <dbReference type="NCBI Taxonomy" id="988480"/>
    <lineage>
        <taxon>Eukaryota</taxon>
        <taxon>Fungi</taxon>
        <taxon>Fungi incertae sedis</taxon>
        <taxon>Cryptomycota</taxon>
        <taxon>Cryptomycota incertae sedis</taxon>
        <taxon>Rozella</taxon>
    </lineage>
</organism>
<protein>
    <submittedName>
        <fullName evidence="1">Uncharacterized protein</fullName>
    </submittedName>
</protein>